<evidence type="ECO:0000256" key="9">
    <source>
        <dbReference type="ARBA" id="ARBA00022989"/>
    </source>
</evidence>
<dbReference type="GO" id="GO:0006635">
    <property type="term" value="P:fatty acid beta-oxidation"/>
    <property type="evidence" value="ECO:0007669"/>
    <property type="project" value="TreeGrafter"/>
</dbReference>
<keyword evidence="10" id="KW-0007">Acetylation</keyword>
<evidence type="ECO:0000256" key="2">
    <source>
        <dbReference type="ARBA" id="ARBA00004648"/>
    </source>
</evidence>
<dbReference type="CDD" id="cd06558">
    <property type="entry name" value="crotonase-like"/>
    <property type="match status" value="1"/>
</dbReference>
<evidence type="ECO:0000256" key="13">
    <source>
        <dbReference type="ARBA" id="ARBA00023239"/>
    </source>
</evidence>
<comment type="similarity">
    <text evidence="4">Belongs to the SPCS3 family.</text>
</comment>
<evidence type="ECO:0000256" key="1">
    <source>
        <dbReference type="ARBA" id="ARBA00004173"/>
    </source>
</evidence>
<name>A0A182WXF5_ANOQN</name>
<keyword evidence="6" id="KW-0256">Endoplasmic reticulum</keyword>
<dbReference type="GO" id="GO:0005787">
    <property type="term" value="C:signal peptidase complex"/>
    <property type="evidence" value="ECO:0007669"/>
    <property type="project" value="InterPro"/>
</dbReference>
<protein>
    <recommendedName>
        <fullName evidence="18">Signal peptidase complex subunit 3</fullName>
    </recommendedName>
</protein>
<evidence type="ECO:0000256" key="6">
    <source>
        <dbReference type="ARBA" id="ARBA00022824"/>
    </source>
</evidence>
<keyword evidence="13" id="KW-0456">Lyase</keyword>
<dbReference type="Pfam" id="PF00378">
    <property type="entry name" value="ECH_1"/>
    <property type="match status" value="1"/>
</dbReference>
<keyword evidence="9 15" id="KW-1133">Transmembrane helix</keyword>
<evidence type="ECO:0000256" key="11">
    <source>
        <dbReference type="ARBA" id="ARBA00023128"/>
    </source>
</evidence>
<keyword evidence="11" id="KW-0496">Mitochondrion</keyword>
<dbReference type="SUPFAM" id="SSF52096">
    <property type="entry name" value="ClpP/crotonase"/>
    <property type="match status" value="1"/>
</dbReference>
<evidence type="ECO:0000256" key="3">
    <source>
        <dbReference type="ARBA" id="ARBA00005254"/>
    </source>
</evidence>
<sequence>LDCPGLSSVPRQPTATIRDINNCFVPFLISSSILPPPGAFGVYFSHTRERRRDTPAHKMHTVMTRGNAILAYSLSVLSVLTFCCFASTFFYDYRTEARINTVKVLVKNVPDFSASREKNDLGFITFDLGTDLNPLFNWNVKQLFLYLTAEYTTEQNALNQVVLWDKIILRGENANLDFKNMNTKYYFWDDGNGLKGHRNVTLTLSWNIIPNAGLLPSVFAHGQHSFKFPEAYIESPVYSFISHISRLQFLSKMLPTGASCVTRLVKRGLVGAHGLRTVATTARHWQCDAGHGQRAQTADVSDVSPNQELQLTYLTEEDKQGIAVLGLNRPKARNSFSKSLVHHLLDAIEVLAHDKNVRVVILRSLVPGIFCAGADLKERATFTPQEVSRFVSKLRQMMVNIEQMPTPVVAAIDGAALGGGLEMALACDMRVVATNAKLGLVETKLGIIPGAGGTQRLPRILNPAVAKELIFTARQFSGEEAKALGIVNHAVQPNDAGDAAYQRALQLAMEIVPNGPVGVRMAKKAIDKGLQVDLGTGYAIEEACYAQVIPTKDRLEGLRAFAEKRKPNFIGE</sequence>
<dbReference type="GO" id="GO:0005739">
    <property type="term" value="C:mitochondrion"/>
    <property type="evidence" value="ECO:0007669"/>
    <property type="project" value="UniProtKB-SubCell"/>
</dbReference>
<dbReference type="InterPro" id="IPR007653">
    <property type="entry name" value="SPC3"/>
</dbReference>
<evidence type="ECO:0000256" key="4">
    <source>
        <dbReference type="ARBA" id="ARBA00009289"/>
    </source>
</evidence>
<evidence type="ECO:0000256" key="7">
    <source>
        <dbReference type="ARBA" id="ARBA00022946"/>
    </source>
</evidence>
<evidence type="ECO:0000313" key="16">
    <source>
        <dbReference type="EnsemblMetazoa" id="AQUA002215-PA"/>
    </source>
</evidence>
<dbReference type="GO" id="GO:0004300">
    <property type="term" value="F:enoyl-CoA hydratase activity"/>
    <property type="evidence" value="ECO:0007669"/>
    <property type="project" value="UniProtKB-ARBA"/>
</dbReference>
<keyword evidence="8" id="KW-0735">Signal-anchor</keyword>
<dbReference type="FunFam" id="3.90.226.10:FF:000022">
    <property type="entry name" value="methylglutaconyl-CoA hydratase, mitochondrial isoform X1"/>
    <property type="match status" value="1"/>
</dbReference>
<evidence type="ECO:0000256" key="14">
    <source>
        <dbReference type="RuleBase" id="RU003707"/>
    </source>
</evidence>
<dbReference type="InterPro" id="IPR001753">
    <property type="entry name" value="Enoyl-CoA_hydra/iso"/>
</dbReference>
<organism evidence="16 17">
    <name type="scientific">Anopheles quadriannulatus</name>
    <name type="common">Mosquito</name>
    <dbReference type="NCBI Taxonomy" id="34691"/>
    <lineage>
        <taxon>Eukaryota</taxon>
        <taxon>Metazoa</taxon>
        <taxon>Ecdysozoa</taxon>
        <taxon>Arthropoda</taxon>
        <taxon>Hexapoda</taxon>
        <taxon>Insecta</taxon>
        <taxon>Pterygota</taxon>
        <taxon>Neoptera</taxon>
        <taxon>Endopterygota</taxon>
        <taxon>Diptera</taxon>
        <taxon>Nematocera</taxon>
        <taxon>Culicoidea</taxon>
        <taxon>Culicidae</taxon>
        <taxon>Anophelinae</taxon>
        <taxon>Anopheles</taxon>
    </lineage>
</organism>
<dbReference type="InterPro" id="IPR014748">
    <property type="entry name" value="Enoyl-CoA_hydra_C"/>
</dbReference>
<dbReference type="InterPro" id="IPR018376">
    <property type="entry name" value="Enoyl-CoA_hyd/isom_CS"/>
</dbReference>
<proteinExistence type="inferred from homology"/>
<keyword evidence="5 15" id="KW-0812">Transmembrane</keyword>
<keyword evidence="17" id="KW-1185">Reference proteome</keyword>
<evidence type="ECO:0000256" key="15">
    <source>
        <dbReference type="SAM" id="Phobius"/>
    </source>
</evidence>
<dbReference type="GO" id="GO:0003723">
    <property type="term" value="F:RNA binding"/>
    <property type="evidence" value="ECO:0007669"/>
    <property type="project" value="UniProtKB-ARBA"/>
</dbReference>
<comment type="similarity">
    <text evidence="3 14">Belongs to the enoyl-CoA hydratase/isomerase family.</text>
</comment>
<dbReference type="GO" id="GO:0006465">
    <property type="term" value="P:signal peptide processing"/>
    <property type="evidence" value="ECO:0007669"/>
    <property type="project" value="InterPro"/>
</dbReference>
<dbReference type="STRING" id="34691.A0A182WXF5"/>
<dbReference type="VEuPathDB" id="VectorBase:AQUA002215"/>
<evidence type="ECO:0000256" key="10">
    <source>
        <dbReference type="ARBA" id="ARBA00022990"/>
    </source>
</evidence>
<evidence type="ECO:0000313" key="17">
    <source>
        <dbReference type="Proteomes" id="UP000076407"/>
    </source>
</evidence>
<accession>A0A182WXF5</accession>
<feature type="transmembrane region" description="Helical" evidence="15">
    <location>
        <begin position="66"/>
        <end position="91"/>
    </location>
</feature>
<evidence type="ECO:0000256" key="8">
    <source>
        <dbReference type="ARBA" id="ARBA00022968"/>
    </source>
</evidence>
<dbReference type="Gene3D" id="1.10.12.10">
    <property type="entry name" value="Lyase 2-enoyl-coa Hydratase, Chain A, domain 2"/>
    <property type="match status" value="1"/>
</dbReference>
<dbReference type="PROSITE" id="PS00166">
    <property type="entry name" value="ENOYL_COA_HYDRATASE"/>
    <property type="match status" value="1"/>
</dbReference>
<reference evidence="16" key="1">
    <citation type="submission" date="2020-05" db="UniProtKB">
        <authorList>
            <consortium name="EnsemblMetazoa"/>
        </authorList>
    </citation>
    <scope>IDENTIFICATION</scope>
    <source>
        <strain evidence="16">SANGQUA</strain>
    </source>
</reference>
<dbReference type="FunFam" id="1.10.12.10:FF:000001">
    <property type="entry name" value="Probable enoyl-CoA hydratase, mitochondrial"/>
    <property type="match status" value="1"/>
</dbReference>
<keyword evidence="7" id="KW-0809">Transit peptide</keyword>
<dbReference type="PANTHER" id="PTHR11941">
    <property type="entry name" value="ENOYL-COA HYDRATASE-RELATED"/>
    <property type="match status" value="1"/>
</dbReference>
<evidence type="ECO:0000256" key="12">
    <source>
        <dbReference type="ARBA" id="ARBA00023136"/>
    </source>
</evidence>
<evidence type="ECO:0000256" key="5">
    <source>
        <dbReference type="ARBA" id="ARBA00022692"/>
    </source>
</evidence>
<dbReference type="EnsemblMetazoa" id="AQUA002215-RA">
    <property type="protein sequence ID" value="AQUA002215-PA"/>
    <property type="gene ID" value="AQUA002215"/>
</dbReference>
<dbReference type="Proteomes" id="UP000076407">
    <property type="component" value="Unassembled WGS sequence"/>
</dbReference>
<dbReference type="PANTHER" id="PTHR11941:SF171">
    <property type="entry name" value="SD19268P"/>
    <property type="match status" value="1"/>
</dbReference>
<dbReference type="Gene3D" id="3.90.226.10">
    <property type="entry name" value="2-enoyl-CoA Hydratase, Chain A, domain 1"/>
    <property type="match status" value="1"/>
</dbReference>
<keyword evidence="12 15" id="KW-0472">Membrane</keyword>
<dbReference type="InterPro" id="IPR029045">
    <property type="entry name" value="ClpP/crotonase-like_dom_sf"/>
</dbReference>
<feature type="transmembrane region" description="Helical" evidence="15">
    <location>
        <begin position="24"/>
        <end position="45"/>
    </location>
</feature>
<comment type="subcellular location">
    <subcellularLocation>
        <location evidence="2">Endoplasmic reticulum membrane</location>
        <topology evidence="2">Single-pass type II membrane protein</topology>
    </subcellularLocation>
    <subcellularLocation>
        <location evidence="1">Mitochondrion</location>
    </subcellularLocation>
</comment>
<dbReference type="AlphaFoldDB" id="A0A182WXF5"/>
<dbReference type="Pfam" id="PF04573">
    <property type="entry name" value="SPC22"/>
    <property type="match status" value="1"/>
</dbReference>
<evidence type="ECO:0008006" key="18">
    <source>
        <dbReference type="Google" id="ProtNLM"/>
    </source>
</evidence>